<evidence type="ECO:0000313" key="8">
    <source>
        <dbReference type="EMBL" id="KAH6593440.1"/>
    </source>
</evidence>
<reference evidence="8 9" key="1">
    <citation type="submission" date="2021-02" db="EMBL/GenBank/DDBJ databases">
        <title>Variation within the Batrachochytrium salamandrivorans European outbreak.</title>
        <authorList>
            <person name="Kelly M."/>
            <person name="Pasmans F."/>
            <person name="Shea T.P."/>
            <person name="Munoz J.F."/>
            <person name="Carranza S."/>
            <person name="Cuomo C.A."/>
            <person name="Martel A."/>
        </authorList>
    </citation>
    <scope>NUCLEOTIDE SEQUENCE [LARGE SCALE GENOMIC DNA]</scope>
    <source>
        <strain evidence="8 9">AMFP18/2</strain>
    </source>
</reference>
<evidence type="ECO:0000256" key="6">
    <source>
        <dbReference type="SAM" id="SignalP"/>
    </source>
</evidence>
<feature type="signal peptide" evidence="6">
    <location>
        <begin position="1"/>
        <end position="17"/>
    </location>
</feature>
<name>A0ABQ8F7T9_9FUNG</name>
<dbReference type="InterPro" id="IPR011009">
    <property type="entry name" value="Kinase-like_dom_sf"/>
</dbReference>
<evidence type="ECO:0000256" key="3">
    <source>
        <dbReference type="PROSITE-ProRule" id="PRU10141"/>
    </source>
</evidence>
<dbReference type="PROSITE" id="PS00107">
    <property type="entry name" value="PROTEIN_KINASE_ATP"/>
    <property type="match status" value="1"/>
</dbReference>
<dbReference type="PROSITE" id="PS50011">
    <property type="entry name" value="PROTEIN_KINASE_DOM"/>
    <property type="match status" value="1"/>
</dbReference>
<dbReference type="Pfam" id="PF00069">
    <property type="entry name" value="Pkinase"/>
    <property type="match status" value="1"/>
</dbReference>
<dbReference type="Gene3D" id="1.10.510.10">
    <property type="entry name" value="Transferase(Phosphotransferase) domain 1"/>
    <property type="match status" value="1"/>
</dbReference>
<evidence type="ECO:0000259" key="7">
    <source>
        <dbReference type="PROSITE" id="PS50011"/>
    </source>
</evidence>
<organism evidence="8 9">
    <name type="scientific">Batrachochytrium salamandrivorans</name>
    <dbReference type="NCBI Taxonomy" id="1357716"/>
    <lineage>
        <taxon>Eukaryota</taxon>
        <taxon>Fungi</taxon>
        <taxon>Fungi incertae sedis</taxon>
        <taxon>Chytridiomycota</taxon>
        <taxon>Chytridiomycota incertae sedis</taxon>
        <taxon>Chytridiomycetes</taxon>
        <taxon>Rhizophydiales</taxon>
        <taxon>Rhizophydiales incertae sedis</taxon>
        <taxon>Batrachochytrium</taxon>
    </lineage>
</organism>
<dbReference type="InterPro" id="IPR045269">
    <property type="entry name" value="Atg1-like"/>
</dbReference>
<comment type="caution">
    <text evidence="8">The sequence shown here is derived from an EMBL/GenBank/DDBJ whole genome shotgun (WGS) entry which is preliminary data.</text>
</comment>
<protein>
    <recommendedName>
        <fullName evidence="7">Protein kinase domain-containing protein</fullName>
    </recommendedName>
</protein>
<evidence type="ECO:0000256" key="1">
    <source>
        <dbReference type="ARBA" id="ARBA00022741"/>
    </source>
</evidence>
<evidence type="ECO:0000256" key="4">
    <source>
        <dbReference type="RuleBase" id="RU000304"/>
    </source>
</evidence>
<keyword evidence="6" id="KW-0732">Signal</keyword>
<dbReference type="SMART" id="SM00220">
    <property type="entry name" value="S_TKc"/>
    <property type="match status" value="1"/>
</dbReference>
<dbReference type="InterPro" id="IPR017441">
    <property type="entry name" value="Protein_kinase_ATP_BS"/>
</dbReference>
<feature type="chain" id="PRO_5045592643" description="Protein kinase domain-containing protein" evidence="6">
    <location>
        <begin position="18"/>
        <end position="438"/>
    </location>
</feature>
<evidence type="ECO:0000313" key="9">
    <source>
        <dbReference type="Proteomes" id="UP001648503"/>
    </source>
</evidence>
<keyword evidence="4" id="KW-0808">Transferase</keyword>
<keyword evidence="2 3" id="KW-0067">ATP-binding</keyword>
<keyword evidence="1 3" id="KW-0547">Nucleotide-binding</keyword>
<evidence type="ECO:0000256" key="2">
    <source>
        <dbReference type="ARBA" id="ARBA00022840"/>
    </source>
</evidence>
<dbReference type="Proteomes" id="UP001648503">
    <property type="component" value="Unassembled WGS sequence"/>
</dbReference>
<dbReference type="PROSITE" id="PS00108">
    <property type="entry name" value="PROTEIN_KINASE_ST"/>
    <property type="match status" value="1"/>
</dbReference>
<keyword evidence="4" id="KW-0723">Serine/threonine-protein kinase</keyword>
<sequence length="438" mass="46743">MSLLLPHSAALLSTAAALQDQDNHFQQDLIYSASLGTLVLKTKIGSGSSATVWTAQSVSDPSQLYAVKRLPLHISSGPTAARQVSAAIRTEIRAMCDLASSALVVKLYDVVESSDHINIVMEHCTTDLFNALGDYNNGCGASGSVLARTLILQLMDAVLDCHSRGIYHRDLKPENLLISRTHGLLKVCDFGLASYRPLSTQYGCGSNRYMAPECVRPVMAVSEPAECSGLCQSAIPSVAAKCECLQIQQQQQQPYNCALTDAWSVGILVLNILTSKNPWEVADSHVDPSYVAYLNNPSILGAWFHLDESMSRIVGGLLHPDPQQRMSLPDARAAVAALPLYPTFSTEAPPVQCSIPPLPTAAAAATAATAAVPPLPAQPELQTDSATPTYTTPPNTNPSSTTSAATCSHSSAALSSRIGKISTKPCRAPILRRLQWHF</sequence>
<comment type="similarity">
    <text evidence="4">Belongs to the protein kinase superfamily.</text>
</comment>
<dbReference type="SUPFAM" id="SSF56112">
    <property type="entry name" value="Protein kinase-like (PK-like)"/>
    <property type="match status" value="1"/>
</dbReference>
<dbReference type="InterPro" id="IPR008271">
    <property type="entry name" value="Ser/Thr_kinase_AS"/>
</dbReference>
<evidence type="ECO:0000256" key="5">
    <source>
        <dbReference type="SAM" id="MobiDB-lite"/>
    </source>
</evidence>
<dbReference type="PANTHER" id="PTHR24348">
    <property type="entry name" value="SERINE/THREONINE-PROTEIN KINASE UNC-51-RELATED"/>
    <property type="match status" value="1"/>
</dbReference>
<feature type="region of interest" description="Disordered" evidence="5">
    <location>
        <begin position="376"/>
        <end position="405"/>
    </location>
</feature>
<dbReference type="EMBL" id="JAFCIX010000356">
    <property type="protein sequence ID" value="KAH6593440.1"/>
    <property type="molecule type" value="Genomic_DNA"/>
</dbReference>
<gene>
    <name evidence="8" type="ORF">BASA50_007391</name>
</gene>
<dbReference type="InterPro" id="IPR000719">
    <property type="entry name" value="Prot_kinase_dom"/>
</dbReference>
<proteinExistence type="inferred from homology"/>
<keyword evidence="9" id="KW-1185">Reference proteome</keyword>
<feature type="compositionally biased region" description="Low complexity" evidence="5">
    <location>
        <begin position="385"/>
        <end position="405"/>
    </location>
</feature>
<accession>A0ABQ8F7T9</accession>
<feature type="domain" description="Protein kinase" evidence="7">
    <location>
        <begin position="38"/>
        <end position="344"/>
    </location>
</feature>
<feature type="binding site" evidence="3">
    <location>
        <position position="68"/>
    </location>
    <ligand>
        <name>ATP</name>
        <dbReference type="ChEBI" id="CHEBI:30616"/>
    </ligand>
</feature>
<keyword evidence="4" id="KW-0418">Kinase</keyword>